<proteinExistence type="inferred from homology"/>
<name>A0ABV2D5B4_9SPHN</name>
<evidence type="ECO:0000313" key="8">
    <source>
        <dbReference type="Proteomes" id="UP001548713"/>
    </source>
</evidence>
<dbReference type="Gene3D" id="3.40.190.10">
    <property type="entry name" value="Periplasmic binding protein-like II"/>
    <property type="match status" value="1"/>
</dbReference>
<evidence type="ECO:0000313" key="7">
    <source>
        <dbReference type="EMBL" id="MET1757058.1"/>
    </source>
</evidence>
<dbReference type="CDD" id="cd00995">
    <property type="entry name" value="PBP2_NikA_DppA_OppA_like"/>
    <property type="match status" value="1"/>
</dbReference>
<dbReference type="InterPro" id="IPR000914">
    <property type="entry name" value="SBP_5_dom"/>
</dbReference>
<reference evidence="7 8" key="1">
    <citation type="submission" date="2024-07" db="EMBL/GenBank/DDBJ databases">
        <title>Novosphingobium kalidii RD2P27.</title>
        <authorList>
            <person name="Sun J.-Q."/>
        </authorList>
    </citation>
    <scope>NUCLEOTIDE SEQUENCE [LARGE SCALE GENOMIC DNA]</scope>
    <source>
        <strain evidence="7 8">RD2P27</strain>
    </source>
</reference>
<evidence type="ECO:0000256" key="2">
    <source>
        <dbReference type="ARBA" id="ARBA00005695"/>
    </source>
</evidence>
<evidence type="ECO:0000259" key="6">
    <source>
        <dbReference type="Pfam" id="PF00496"/>
    </source>
</evidence>
<comment type="caution">
    <text evidence="7">The sequence shown here is derived from an EMBL/GenBank/DDBJ whole genome shotgun (WGS) entry which is preliminary data.</text>
</comment>
<dbReference type="InterPro" id="IPR039424">
    <property type="entry name" value="SBP_5"/>
</dbReference>
<dbReference type="SUPFAM" id="SSF53850">
    <property type="entry name" value="Periplasmic binding protein-like II"/>
    <property type="match status" value="1"/>
</dbReference>
<dbReference type="PANTHER" id="PTHR30290">
    <property type="entry name" value="PERIPLASMIC BINDING COMPONENT OF ABC TRANSPORTER"/>
    <property type="match status" value="1"/>
</dbReference>
<dbReference type="RefSeq" id="WP_353985543.1">
    <property type="nucleotide sequence ID" value="NZ_JBEWLY010000027.1"/>
</dbReference>
<feature type="chain" id="PRO_5045453802" evidence="5">
    <location>
        <begin position="28"/>
        <end position="506"/>
    </location>
</feature>
<evidence type="ECO:0000256" key="4">
    <source>
        <dbReference type="ARBA" id="ARBA00022729"/>
    </source>
</evidence>
<dbReference type="PROSITE" id="PS51257">
    <property type="entry name" value="PROKAR_LIPOPROTEIN"/>
    <property type="match status" value="1"/>
</dbReference>
<dbReference type="Gene3D" id="3.90.76.10">
    <property type="entry name" value="Dipeptide-binding Protein, Domain 1"/>
    <property type="match status" value="1"/>
</dbReference>
<feature type="signal peptide" evidence="5">
    <location>
        <begin position="1"/>
        <end position="27"/>
    </location>
</feature>
<accession>A0ABV2D5B4</accession>
<evidence type="ECO:0000256" key="1">
    <source>
        <dbReference type="ARBA" id="ARBA00004418"/>
    </source>
</evidence>
<comment type="similarity">
    <text evidence="2">Belongs to the bacterial solute-binding protein 5 family.</text>
</comment>
<dbReference type="Pfam" id="PF00496">
    <property type="entry name" value="SBP_bac_5"/>
    <property type="match status" value="1"/>
</dbReference>
<gene>
    <name evidence="7" type="ORF">ABVV53_16580</name>
</gene>
<sequence>MAALKNAPAICKTCWLTALGLLLALLAGCGSNDTSHFAVAVIGSPDDPFETGLNRPLAGQLTRASTAGGLVSFDEQGRVVPALADRWIVTDDGRSYIFRLRDGEWLDGEPLTAKSAKRSLNAAMRALRNTPLGLDLAGVDEVRVMAGRVIEIRLHRPMPYFLQLLAQPELALLHEKKGDGPMMLKRDGAIARFTPIEPGRLGLPEVPEWEERVREVEMVALPAEQAVERFNDGQVDLVLGGRIQDFPLTKSVGILRGTIQLDPVIGLFGLQVMKNEGFLSDPANREALAMAIDRPALIEPFGVSGWNPSTSILSPDLEGELGPEGERWADLSLEERRAVAAQRVRQWAASLAGEDGEDTAAAPEVSIWLPSGPGSDILFNRLSSDFRIIGVSSKRVEDPESAGLRLVDEVARYPRAHWFLNRLSCVARNGLCDAEIDALVAAAVKTEDAAERAAKMAEAQSRLTEANVFIPLGTPIRWSLVRGNVEGFATNAWAWHPLMPLAWLHR</sequence>
<dbReference type="PANTHER" id="PTHR30290:SF10">
    <property type="entry name" value="PERIPLASMIC OLIGOPEPTIDE-BINDING PROTEIN-RELATED"/>
    <property type="match status" value="1"/>
</dbReference>
<feature type="domain" description="Solute-binding protein family 5" evidence="6">
    <location>
        <begin position="79"/>
        <end position="322"/>
    </location>
</feature>
<evidence type="ECO:0000256" key="3">
    <source>
        <dbReference type="ARBA" id="ARBA00022448"/>
    </source>
</evidence>
<evidence type="ECO:0000256" key="5">
    <source>
        <dbReference type="SAM" id="SignalP"/>
    </source>
</evidence>
<keyword evidence="3" id="KW-0813">Transport</keyword>
<comment type="subcellular location">
    <subcellularLocation>
        <location evidence="1">Periplasm</location>
    </subcellularLocation>
</comment>
<organism evidence="7 8">
    <name type="scientific">Novosphingobium kalidii</name>
    <dbReference type="NCBI Taxonomy" id="3230299"/>
    <lineage>
        <taxon>Bacteria</taxon>
        <taxon>Pseudomonadati</taxon>
        <taxon>Pseudomonadota</taxon>
        <taxon>Alphaproteobacteria</taxon>
        <taxon>Sphingomonadales</taxon>
        <taxon>Sphingomonadaceae</taxon>
        <taxon>Novosphingobium</taxon>
    </lineage>
</organism>
<dbReference type="Proteomes" id="UP001548713">
    <property type="component" value="Unassembled WGS sequence"/>
</dbReference>
<keyword evidence="4 5" id="KW-0732">Signal</keyword>
<dbReference type="EMBL" id="JBEWLY010000027">
    <property type="protein sequence ID" value="MET1757058.1"/>
    <property type="molecule type" value="Genomic_DNA"/>
</dbReference>
<keyword evidence="8" id="KW-1185">Reference proteome</keyword>
<dbReference type="Gene3D" id="3.10.105.10">
    <property type="entry name" value="Dipeptide-binding Protein, Domain 3"/>
    <property type="match status" value="1"/>
</dbReference>
<protein>
    <submittedName>
        <fullName evidence="7">ABC transporter substrate-binding protein</fullName>
    </submittedName>
</protein>